<reference evidence="1" key="1">
    <citation type="submission" date="2020-05" db="EMBL/GenBank/DDBJ databases">
        <authorList>
            <person name="Chiriac C."/>
            <person name="Salcher M."/>
            <person name="Ghai R."/>
            <person name="Kavagutti S V."/>
        </authorList>
    </citation>
    <scope>NUCLEOTIDE SEQUENCE</scope>
</reference>
<name>A0A6J6PE79_9ZZZZ</name>
<organism evidence="1">
    <name type="scientific">freshwater metagenome</name>
    <dbReference type="NCBI Taxonomy" id="449393"/>
    <lineage>
        <taxon>unclassified sequences</taxon>
        <taxon>metagenomes</taxon>
        <taxon>ecological metagenomes</taxon>
    </lineage>
</organism>
<dbReference type="SUPFAM" id="SSF51197">
    <property type="entry name" value="Clavaminate synthase-like"/>
    <property type="match status" value="1"/>
</dbReference>
<dbReference type="Gene3D" id="2.60.120.620">
    <property type="entry name" value="q2cbj1_9rhob like domain"/>
    <property type="match status" value="1"/>
</dbReference>
<dbReference type="GO" id="GO:0046872">
    <property type="term" value="F:metal ion binding"/>
    <property type="evidence" value="ECO:0007669"/>
    <property type="project" value="UniProtKB-ARBA"/>
</dbReference>
<accession>A0A6J6PE79</accession>
<evidence type="ECO:0000313" key="1">
    <source>
        <dbReference type="EMBL" id="CAB4697049.1"/>
    </source>
</evidence>
<sequence>MNDAFDVQRFHLVDLPERLVAGNAALAAADAAPIGPITFVTDSGEWTYVPEAGTIRVYEGVLDESRVVVQIDDSSFADLAADLDTPVAMLYQNRATVVRGNPLRFVRWEPALRAMFHGRPIYNADTISLIDAHGRVIDPLASFEMDAVHSDPQALAQQLSAVGFVVARDVFDEAEIAALLNEADSLRASAQPGDGTSWWGKNADGEAVVTRVLNGSTMPTLQALYDNDSVRAIVAATGLQLRSAYRDEVDGVTVLWKIPDMVEGLADLPWHRDCGMGGHAMNCPTLVMTICLTEGTPEAGELRALPGSHNTSHPFIDGNAPGAPTGVAVAVSAGDVSVHDGDVMHVSLPPTSPNGPHRVSVLLSFSRADAVQHRGERHYNDALLSNADGQVEHIGHRLRG</sequence>
<dbReference type="PANTHER" id="PTHR20883:SF48">
    <property type="entry name" value="ECTOINE DIOXYGENASE"/>
    <property type="match status" value="1"/>
</dbReference>
<dbReference type="InterPro" id="IPR008775">
    <property type="entry name" value="Phytyl_CoA_dOase-like"/>
</dbReference>
<gene>
    <name evidence="1" type="ORF">UFOPK2366_01057</name>
</gene>
<dbReference type="AlphaFoldDB" id="A0A6J6PE79"/>
<dbReference type="EMBL" id="CAEZXM010000187">
    <property type="protein sequence ID" value="CAB4697049.1"/>
    <property type="molecule type" value="Genomic_DNA"/>
</dbReference>
<proteinExistence type="predicted"/>
<dbReference type="Pfam" id="PF05721">
    <property type="entry name" value="PhyH"/>
    <property type="match status" value="1"/>
</dbReference>
<protein>
    <submittedName>
        <fullName evidence="1">Unannotated protein</fullName>
    </submittedName>
</protein>
<dbReference type="GO" id="GO:0016491">
    <property type="term" value="F:oxidoreductase activity"/>
    <property type="evidence" value="ECO:0007669"/>
    <property type="project" value="UniProtKB-ARBA"/>
</dbReference>
<dbReference type="PANTHER" id="PTHR20883">
    <property type="entry name" value="PHYTANOYL-COA DIOXYGENASE DOMAIN CONTAINING 1"/>
    <property type="match status" value="1"/>
</dbReference>